<dbReference type="PANTHER" id="PTHR24359:SF1">
    <property type="entry name" value="INHIBITOR OF NUCLEAR FACTOR KAPPA-B KINASE EPSILON SUBUNIT HOMOLOG 1-RELATED"/>
    <property type="match status" value="1"/>
</dbReference>
<name>A0A6A5UBT3_9PLEO</name>
<dbReference type="GO" id="GO:0030695">
    <property type="term" value="F:GTPase regulator activity"/>
    <property type="evidence" value="ECO:0007669"/>
    <property type="project" value="UniProtKB-ARBA"/>
</dbReference>
<dbReference type="GO" id="GO:0005524">
    <property type="term" value="F:ATP binding"/>
    <property type="evidence" value="ECO:0007669"/>
    <property type="project" value="InterPro"/>
</dbReference>
<feature type="domain" description="WW" evidence="7">
    <location>
        <begin position="1335"/>
        <end position="1369"/>
    </location>
</feature>
<feature type="region of interest" description="Disordered" evidence="5">
    <location>
        <begin position="762"/>
        <end position="810"/>
    </location>
</feature>
<feature type="compositionally biased region" description="Basic and acidic residues" evidence="5">
    <location>
        <begin position="521"/>
        <end position="551"/>
    </location>
</feature>
<feature type="compositionally biased region" description="Basic and acidic residues" evidence="5">
    <location>
        <begin position="1317"/>
        <end position="1329"/>
    </location>
</feature>
<dbReference type="PROSITE" id="PS50011">
    <property type="entry name" value="PROTEIN_KINASE_DOM"/>
    <property type="match status" value="1"/>
</dbReference>
<comment type="similarity">
    <text evidence="1">Belongs to the protein kinase superfamily. TKL Ser/Thr protein kinase family.</text>
</comment>
<keyword evidence="3 4" id="KW-0862">Zinc</keyword>
<dbReference type="SMART" id="SM00220">
    <property type="entry name" value="S_TKc"/>
    <property type="match status" value="1"/>
</dbReference>
<dbReference type="PANTHER" id="PTHR24359">
    <property type="entry name" value="SERINE/THREONINE-PROTEIN KINASE SBK1"/>
    <property type="match status" value="1"/>
</dbReference>
<dbReference type="PROSITE" id="PS50023">
    <property type="entry name" value="LIM_DOMAIN_2"/>
    <property type="match status" value="3"/>
</dbReference>
<dbReference type="Pfam" id="PF00412">
    <property type="entry name" value="LIM"/>
    <property type="match status" value="2"/>
</dbReference>
<dbReference type="PROSITE" id="PS00108">
    <property type="entry name" value="PROTEIN_KINASE_ST"/>
    <property type="match status" value="1"/>
</dbReference>
<feature type="region of interest" description="Disordered" evidence="5">
    <location>
        <begin position="521"/>
        <end position="628"/>
    </location>
</feature>
<sequence>MSEPDLEASLLQRWFPVSPPGTLTQHEPFSETDLRDISNVLRRVGQGAWSRIPRIYAVLRLLDRLDVIGLFLAQEISDVYFPFTPQTLPQSLNPSVAHGFLKTQRVVLSSALDLERESGRHRHFRSADDVPFIKVEELGKGQYGFVDRVISTVSHKEYARKLIPRGRTFQRDQKILRDFERELGTLKKLRNHRHIVQLIGSYTDPRFVGIVMSPVAECDLKDFLHNCASDGKKSPQSFLRSFFGCLTSALTYLHDNTVRHKDIKPQNVLVSQHSVYLTDFGISMDWSDVGQSTTTGPTPKTARYCAPEVSDSAPRNTSSDMWSLGCVFLEIWTVLKGETVANLHAFLEANGALSSCYHLNIGATFSWMKILESRPTLADNPPLAWIHHLLAEDKDKRWTARQLLSEIENINSNPEAKFAFSGHCCMPDLESAESVISSNGSLTPAPISEVADIRAAHREAIGPRNEIAEDDKTLGLLNVEPQPDSTALIDESDLSRSASEVAFGNLTKVGENQLMAVVESPEKKLFSSRHDERATLSHSRTDNQERPKSTRPEISQATVASVSMETTPPMHLKNGSSFSGNTSQKGSNPTSKNVKVDHTDQHMRPVGVTGTDENVEHSSHPTLSRPEQTAAWMATSEPDHQNMLENVTSAASGHSTLSSAYAASDEAALRSPNISDTGPGKDDTIIHQLNNDISQKQPDDTARALHRDRSSSLRRAFSFELEPSLTEEALVNEPTSAAKDTATATDAVPVSYGIEEISRLEGNVMPPYSSPEPPPSLSHDLPATKNAASQSQLDGPEPQPRPTMDIEVTSSDKKPRRICSRCYEELTGQYVRACGGTFHLKCFTCADCEKIVASSFFPVPGKVIGGKFISLANPPDGHTEEVPLCEIDYFRRLDLLCHTCGQALRGSYITAVGHKYHTDHFTCSEPGCGLDIGTNDSYYEHDEAVLCKRHYLRHAHNCHGCEMPVLKQFVEIFRNGQNQVWHPECYMIHKFWNVRVQGEHGDFFTTGKIPTENGLEVDQCHVDASMDRTEKLMNDIWIVLSTFEEGCAASISDMLLHVSESAPATALSTSAYFILKIEKFFEVLDRLDKLNQAKEREGLRMSREQKLLCKKIVAFFALVASTHEKPFVGVTQELLSLVTGLAHYLKLLMRIGLQAAKSLDPYNKEAVISTFLNGIATIGQMDMQLELRSKFRQNDYRTSSADLCGLCQKSLDSGQPCYWTHSRAFHVDCISCPLCNGLPATSYDINRNPSVTCSQCDYGDMTGFISQNIGASFIILDSRSSVYAHLLFVAWARLAHIVKPNDPLSTLVLPQAPTAHADQHDVQDKDVNDAKPPPNPCPPGWKAYWSAPAAKYMYMNTRTGKSQWEYPTEEDIANEQASSEEIVTHGQAPSHNTQGSKSKSPLNDYPPNSLVLDDIPRLVAAQQRAETDQPNAPSVASASARQVPGIVNFTDPSHGQSQSLDQLPQISLSPSNGTNSVEVTAPDMVNPPSGVKKKSSSGFNKWFKRKSTSLY</sequence>
<evidence type="ECO:0000256" key="3">
    <source>
        <dbReference type="ARBA" id="ARBA00022833"/>
    </source>
</evidence>
<dbReference type="PROSITE" id="PS50020">
    <property type="entry name" value="WW_DOMAIN_2"/>
    <property type="match status" value="1"/>
</dbReference>
<dbReference type="InterPro" id="IPR036020">
    <property type="entry name" value="WW_dom_sf"/>
</dbReference>
<feature type="domain" description="Protein kinase" evidence="6">
    <location>
        <begin position="132"/>
        <end position="410"/>
    </location>
</feature>
<dbReference type="PROSITE" id="PS00478">
    <property type="entry name" value="LIM_DOMAIN_1"/>
    <property type="match status" value="1"/>
</dbReference>
<gene>
    <name evidence="9" type="ORF">CC80DRAFT_437190</name>
</gene>
<feature type="compositionally biased region" description="Polar residues" evidence="5">
    <location>
        <begin position="552"/>
        <end position="566"/>
    </location>
</feature>
<dbReference type="Pfam" id="PF00069">
    <property type="entry name" value="Pkinase"/>
    <property type="match status" value="1"/>
</dbReference>
<dbReference type="CDD" id="cd00201">
    <property type="entry name" value="WW"/>
    <property type="match status" value="1"/>
</dbReference>
<dbReference type="InterPro" id="IPR001202">
    <property type="entry name" value="WW_dom"/>
</dbReference>
<dbReference type="Gene3D" id="3.30.200.20">
    <property type="entry name" value="Phosphorylase Kinase, domain 1"/>
    <property type="match status" value="1"/>
</dbReference>
<dbReference type="SUPFAM" id="SSF51045">
    <property type="entry name" value="WW domain"/>
    <property type="match status" value="1"/>
</dbReference>
<evidence type="ECO:0000256" key="1">
    <source>
        <dbReference type="ARBA" id="ARBA00005843"/>
    </source>
</evidence>
<dbReference type="CDD" id="cd09392">
    <property type="entry name" value="LIM2_Lrg1p_like"/>
    <property type="match status" value="1"/>
</dbReference>
<reference evidence="9" key="1">
    <citation type="journal article" date="2020" name="Stud. Mycol.">
        <title>101 Dothideomycetes genomes: a test case for predicting lifestyles and emergence of pathogens.</title>
        <authorList>
            <person name="Haridas S."/>
            <person name="Albert R."/>
            <person name="Binder M."/>
            <person name="Bloem J."/>
            <person name="Labutti K."/>
            <person name="Salamov A."/>
            <person name="Andreopoulos B."/>
            <person name="Baker S."/>
            <person name="Barry K."/>
            <person name="Bills G."/>
            <person name="Bluhm B."/>
            <person name="Cannon C."/>
            <person name="Castanera R."/>
            <person name="Culley D."/>
            <person name="Daum C."/>
            <person name="Ezra D."/>
            <person name="Gonzalez J."/>
            <person name="Henrissat B."/>
            <person name="Kuo A."/>
            <person name="Liang C."/>
            <person name="Lipzen A."/>
            <person name="Lutzoni F."/>
            <person name="Magnuson J."/>
            <person name="Mondo S."/>
            <person name="Nolan M."/>
            <person name="Ohm R."/>
            <person name="Pangilinan J."/>
            <person name="Park H.-J."/>
            <person name="Ramirez L."/>
            <person name="Alfaro M."/>
            <person name="Sun H."/>
            <person name="Tritt A."/>
            <person name="Yoshinaga Y."/>
            <person name="Zwiers L.-H."/>
            <person name="Turgeon B."/>
            <person name="Goodwin S."/>
            <person name="Spatafora J."/>
            <person name="Crous P."/>
            <person name="Grigoriev I."/>
        </authorList>
    </citation>
    <scope>NUCLEOTIDE SEQUENCE</scope>
    <source>
        <strain evidence="9">CBS 675.92</strain>
    </source>
</reference>
<dbReference type="CDD" id="cd16448">
    <property type="entry name" value="RING-H2"/>
    <property type="match status" value="1"/>
</dbReference>
<dbReference type="InterPro" id="IPR000719">
    <property type="entry name" value="Prot_kinase_dom"/>
</dbReference>
<evidence type="ECO:0000313" key="10">
    <source>
        <dbReference type="Proteomes" id="UP000800035"/>
    </source>
</evidence>
<feature type="region of interest" description="Disordered" evidence="5">
    <location>
        <begin position="1446"/>
        <end position="1498"/>
    </location>
</feature>
<feature type="compositionally biased region" description="Polar residues" evidence="5">
    <location>
        <begin position="1450"/>
        <end position="1478"/>
    </location>
</feature>
<feature type="compositionally biased region" description="Polar residues" evidence="5">
    <location>
        <begin position="1375"/>
        <end position="1401"/>
    </location>
</feature>
<feature type="region of interest" description="Disordered" evidence="5">
    <location>
        <begin position="1370"/>
        <end position="1410"/>
    </location>
</feature>
<feature type="domain" description="LIM zinc-binding" evidence="8">
    <location>
        <begin position="817"/>
        <end position="875"/>
    </location>
</feature>
<dbReference type="Gene3D" id="2.10.110.10">
    <property type="entry name" value="Cysteine Rich Protein"/>
    <property type="match status" value="2"/>
</dbReference>
<dbReference type="Gene3D" id="2.20.70.10">
    <property type="match status" value="1"/>
</dbReference>
<feature type="compositionally biased region" description="Polar residues" evidence="5">
    <location>
        <begin position="574"/>
        <end position="593"/>
    </location>
</feature>
<proteinExistence type="inferred from homology"/>
<feature type="region of interest" description="Disordered" evidence="5">
    <location>
        <begin position="1315"/>
        <end position="1339"/>
    </location>
</feature>
<accession>A0A6A5UBT3</accession>
<keyword evidence="10" id="KW-1185">Reference proteome</keyword>
<feature type="domain" description="LIM zinc-binding" evidence="8">
    <location>
        <begin position="1202"/>
        <end position="1264"/>
    </location>
</feature>
<dbReference type="CDD" id="cd00180">
    <property type="entry name" value="PKc"/>
    <property type="match status" value="1"/>
</dbReference>
<feature type="compositionally biased region" description="Basic and acidic residues" evidence="5">
    <location>
        <begin position="594"/>
        <end position="603"/>
    </location>
</feature>
<evidence type="ECO:0000259" key="7">
    <source>
        <dbReference type="PROSITE" id="PS50020"/>
    </source>
</evidence>
<dbReference type="InterPro" id="IPR011009">
    <property type="entry name" value="Kinase-like_dom_sf"/>
</dbReference>
<dbReference type="EMBL" id="ML976981">
    <property type="protein sequence ID" value="KAF1961409.1"/>
    <property type="molecule type" value="Genomic_DNA"/>
</dbReference>
<dbReference type="SUPFAM" id="SSF57716">
    <property type="entry name" value="Glucocorticoid receptor-like (DNA-binding domain)"/>
    <property type="match status" value="2"/>
</dbReference>
<evidence type="ECO:0000259" key="6">
    <source>
        <dbReference type="PROSITE" id="PS50011"/>
    </source>
</evidence>
<evidence type="ECO:0000259" key="8">
    <source>
        <dbReference type="PROSITE" id="PS50023"/>
    </source>
</evidence>
<dbReference type="GO" id="GO:0004674">
    <property type="term" value="F:protein serine/threonine kinase activity"/>
    <property type="evidence" value="ECO:0007669"/>
    <property type="project" value="TreeGrafter"/>
</dbReference>
<dbReference type="SMART" id="SM00456">
    <property type="entry name" value="WW"/>
    <property type="match status" value="1"/>
</dbReference>
<evidence type="ECO:0000256" key="2">
    <source>
        <dbReference type="ARBA" id="ARBA00022723"/>
    </source>
</evidence>
<keyword evidence="4" id="KW-0440">LIM domain</keyword>
<evidence type="ECO:0000256" key="4">
    <source>
        <dbReference type="PROSITE-ProRule" id="PRU00125"/>
    </source>
</evidence>
<dbReference type="InterPro" id="IPR001781">
    <property type="entry name" value="Znf_LIM"/>
</dbReference>
<dbReference type="SMART" id="SM00132">
    <property type="entry name" value="LIM"/>
    <property type="match status" value="2"/>
</dbReference>
<dbReference type="Proteomes" id="UP000800035">
    <property type="component" value="Unassembled WGS sequence"/>
</dbReference>
<keyword evidence="2 4" id="KW-0479">Metal-binding</keyword>
<organism evidence="9 10">
    <name type="scientific">Byssothecium circinans</name>
    <dbReference type="NCBI Taxonomy" id="147558"/>
    <lineage>
        <taxon>Eukaryota</taxon>
        <taxon>Fungi</taxon>
        <taxon>Dikarya</taxon>
        <taxon>Ascomycota</taxon>
        <taxon>Pezizomycotina</taxon>
        <taxon>Dothideomycetes</taxon>
        <taxon>Pleosporomycetidae</taxon>
        <taxon>Pleosporales</taxon>
        <taxon>Massarineae</taxon>
        <taxon>Massarinaceae</taxon>
        <taxon>Byssothecium</taxon>
    </lineage>
</organism>
<feature type="domain" description="LIM zinc-binding" evidence="8">
    <location>
        <begin position="895"/>
        <end position="957"/>
    </location>
</feature>
<evidence type="ECO:0000256" key="5">
    <source>
        <dbReference type="SAM" id="MobiDB-lite"/>
    </source>
</evidence>
<dbReference type="GO" id="GO:0046872">
    <property type="term" value="F:metal ion binding"/>
    <property type="evidence" value="ECO:0007669"/>
    <property type="project" value="UniProtKB-KW"/>
</dbReference>
<dbReference type="InterPro" id="IPR008271">
    <property type="entry name" value="Ser/Thr_kinase_AS"/>
</dbReference>
<feature type="compositionally biased region" description="Low complexity" evidence="5">
    <location>
        <begin position="1486"/>
        <end position="1498"/>
    </location>
</feature>
<dbReference type="OrthoDB" id="4062651at2759"/>
<evidence type="ECO:0000313" key="9">
    <source>
        <dbReference type="EMBL" id="KAF1961409.1"/>
    </source>
</evidence>
<evidence type="ECO:0008006" key="11">
    <source>
        <dbReference type="Google" id="ProtNLM"/>
    </source>
</evidence>
<dbReference type="Gene3D" id="1.10.510.10">
    <property type="entry name" value="Transferase(Phosphotransferase) domain 1"/>
    <property type="match status" value="1"/>
</dbReference>
<dbReference type="SUPFAM" id="SSF56112">
    <property type="entry name" value="Protein kinase-like (PK-like)"/>
    <property type="match status" value="1"/>
</dbReference>
<protein>
    <recommendedName>
        <fullName evidence="11">Protein kinase domain-containing protein</fullName>
    </recommendedName>
</protein>